<dbReference type="PANTHER" id="PTHR23513:SF11">
    <property type="entry name" value="STAPHYLOFERRIN A TRANSPORTER"/>
    <property type="match status" value="1"/>
</dbReference>
<dbReference type="Gene3D" id="1.20.1250.20">
    <property type="entry name" value="MFS general substrate transporter like domains"/>
    <property type="match status" value="1"/>
</dbReference>
<proteinExistence type="predicted"/>
<feature type="transmembrane region" description="Helical" evidence="7">
    <location>
        <begin position="116"/>
        <end position="136"/>
    </location>
</feature>
<accession>A0A556AQ23</accession>
<evidence type="ECO:0000313" key="10">
    <source>
        <dbReference type="Proteomes" id="UP000318405"/>
    </source>
</evidence>
<dbReference type="EMBL" id="VLTJ01000022">
    <property type="protein sequence ID" value="TSH94983.1"/>
    <property type="molecule type" value="Genomic_DNA"/>
</dbReference>
<keyword evidence="10" id="KW-1185">Reference proteome</keyword>
<evidence type="ECO:0000256" key="5">
    <source>
        <dbReference type="ARBA" id="ARBA00022989"/>
    </source>
</evidence>
<sequence length="535" mass="57466">MPCVPVHRIMLLRSSLAPLSIRIFRNIWIAYFFANNGICALVVIAGILLVGQNASPVEVAVLNTASTLPVVFFTLLSGVLSDTYNRKTVMLVGMGVQLLAITVVGCWSFFHTLDFAALFLLLLVTGVGTSLIMPAWQSIVGTIVHNEHIASALVLNNISFNVARAIGPAAAGALTLVIGFPPFFLLVAVCIAILITVVQLNLPTRPRNASSDKRLEIGRNLIAGLRYASHSPTIRLVLLEAFVFGLAASSIWALLPVLTEGGRASDYSLFYGAVGLGSLLGVGLIHGARKRWGINTSARLFSVLFCLALVSISLFRSFWPVFLALLVVGVSWIAVLSSFNYVIQLASPGWIRARSLALYQTTLYLGMSLGSFLWGNVAANYGGFVALAAAAVFLLTICALFLFVLPSSDKPAWSFAHRRTPGSLPALDTLPYVVIFTVKSAASLDAAQIGQLRDANDHYLSLGANRCRMLLDAEHPDTAYNIVYFSSRERYRQACQDASSGLADPVLIGSIPAIESVTVKTAVDLGRWSPPVIAI</sequence>
<dbReference type="Pfam" id="PF05977">
    <property type="entry name" value="MFS_3"/>
    <property type="match status" value="1"/>
</dbReference>
<keyword evidence="3" id="KW-1003">Cell membrane</keyword>
<feature type="transmembrane region" description="Helical" evidence="7">
    <location>
        <begin position="88"/>
        <end position="110"/>
    </location>
</feature>
<dbReference type="InterPro" id="IPR020846">
    <property type="entry name" value="MFS_dom"/>
</dbReference>
<feature type="transmembrane region" description="Helical" evidence="7">
    <location>
        <begin position="355"/>
        <end position="375"/>
    </location>
</feature>
<feature type="transmembrane region" description="Helical" evidence="7">
    <location>
        <begin position="267"/>
        <end position="285"/>
    </location>
</feature>
<dbReference type="InterPro" id="IPR036259">
    <property type="entry name" value="MFS_trans_sf"/>
</dbReference>
<dbReference type="SUPFAM" id="SSF103473">
    <property type="entry name" value="MFS general substrate transporter"/>
    <property type="match status" value="1"/>
</dbReference>
<dbReference type="Proteomes" id="UP000318405">
    <property type="component" value="Unassembled WGS sequence"/>
</dbReference>
<evidence type="ECO:0000256" key="7">
    <source>
        <dbReference type="SAM" id="Phobius"/>
    </source>
</evidence>
<dbReference type="OrthoDB" id="9775268at2"/>
<protein>
    <submittedName>
        <fullName evidence="9">MFS transporter</fullName>
    </submittedName>
</protein>
<feature type="transmembrane region" description="Helical" evidence="7">
    <location>
        <begin position="236"/>
        <end position="255"/>
    </location>
</feature>
<feature type="transmembrane region" description="Helical" evidence="7">
    <location>
        <begin position="57"/>
        <end position="76"/>
    </location>
</feature>
<feature type="transmembrane region" description="Helical" evidence="7">
    <location>
        <begin position="173"/>
        <end position="198"/>
    </location>
</feature>
<evidence type="ECO:0000256" key="4">
    <source>
        <dbReference type="ARBA" id="ARBA00022692"/>
    </source>
</evidence>
<dbReference type="GO" id="GO:0022857">
    <property type="term" value="F:transmembrane transporter activity"/>
    <property type="evidence" value="ECO:0007669"/>
    <property type="project" value="InterPro"/>
</dbReference>
<keyword evidence="2" id="KW-0813">Transport</keyword>
<feature type="transmembrane region" description="Helical" evidence="7">
    <location>
        <begin position="148"/>
        <end position="167"/>
    </location>
</feature>
<keyword evidence="4 7" id="KW-0812">Transmembrane</keyword>
<dbReference type="PROSITE" id="PS50850">
    <property type="entry name" value="MFS"/>
    <property type="match status" value="1"/>
</dbReference>
<evidence type="ECO:0000256" key="3">
    <source>
        <dbReference type="ARBA" id="ARBA00022475"/>
    </source>
</evidence>
<feature type="transmembrane region" description="Helical" evidence="7">
    <location>
        <begin position="297"/>
        <end position="315"/>
    </location>
</feature>
<keyword evidence="6 7" id="KW-0472">Membrane</keyword>
<dbReference type="PANTHER" id="PTHR23513">
    <property type="entry name" value="INTEGRAL MEMBRANE EFFLUX PROTEIN-RELATED"/>
    <property type="match status" value="1"/>
</dbReference>
<evidence type="ECO:0000259" key="8">
    <source>
        <dbReference type="PROSITE" id="PS50850"/>
    </source>
</evidence>
<evidence type="ECO:0000256" key="6">
    <source>
        <dbReference type="ARBA" id="ARBA00023136"/>
    </source>
</evidence>
<gene>
    <name evidence="9" type="ORF">FOZ76_10925</name>
</gene>
<dbReference type="CDD" id="cd06173">
    <property type="entry name" value="MFS_MefA_like"/>
    <property type="match status" value="1"/>
</dbReference>
<dbReference type="GO" id="GO:0005886">
    <property type="term" value="C:plasma membrane"/>
    <property type="evidence" value="ECO:0007669"/>
    <property type="project" value="UniProtKB-SubCell"/>
</dbReference>
<organism evidence="9 10">
    <name type="scientific">Verticiella sediminum</name>
    <dbReference type="NCBI Taxonomy" id="1247510"/>
    <lineage>
        <taxon>Bacteria</taxon>
        <taxon>Pseudomonadati</taxon>
        <taxon>Pseudomonadota</taxon>
        <taxon>Betaproteobacteria</taxon>
        <taxon>Burkholderiales</taxon>
        <taxon>Alcaligenaceae</taxon>
        <taxon>Verticiella</taxon>
    </lineage>
</organism>
<comment type="caution">
    <text evidence="9">The sequence shown here is derived from an EMBL/GenBank/DDBJ whole genome shotgun (WGS) entry which is preliminary data.</text>
</comment>
<feature type="transmembrane region" description="Helical" evidence="7">
    <location>
        <begin position="28"/>
        <end position="51"/>
    </location>
</feature>
<name>A0A556AQ23_9BURK</name>
<feature type="transmembrane region" description="Helical" evidence="7">
    <location>
        <begin position="321"/>
        <end position="343"/>
    </location>
</feature>
<dbReference type="AlphaFoldDB" id="A0A556AQ23"/>
<dbReference type="InterPro" id="IPR010290">
    <property type="entry name" value="TM_effector"/>
</dbReference>
<evidence type="ECO:0000313" key="9">
    <source>
        <dbReference type="EMBL" id="TSH94983.1"/>
    </source>
</evidence>
<evidence type="ECO:0000256" key="2">
    <source>
        <dbReference type="ARBA" id="ARBA00022448"/>
    </source>
</evidence>
<feature type="transmembrane region" description="Helical" evidence="7">
    <location>
        <begin position="381"/>
        <end position="405"/>
    </location>
</feature>
<reference evidence="9 10" key="1">
    <citation type="submission" date="2019-07" db="EMBL/GenBank/DDBJ databases">
        <title>Qingshengfaniella alkalisoli gen. nov., sp. nov., isolated from saline soil.</title>
        <authorList>
            <person name="Xu L."/>
            <person name="Huang X.-X."/>
            <person name="Sun J.-Q."/>
        </authorList>
    </citation>
    <scope>NUCLEOTIDE SEQUENCE [LARGE SCALE GENOMIC DNA]</scope>
    <source>
        <strain evidence="9 10">DSM 27279</strain>
    </source>
</reference>
<keyword evidence="5 7" id="KW-1133">Transmembrane helix</keyword>
<feature type="domain" description="Major facilitator superfamily (MFS) profile" evidence="8">
    <location>
        <begin position="23"/>
        <end position="409"/>
    </location>
</feature>
<evidence type="ECO:0000256" key="1">
    <source>
        <dbReference type="ARBA" id="ARBA00004651"/>
    </source>
</evidence>
<comment type="subcellular location">
    <subcellularLocation>
        <location evidence="1">Cell membrane</location>
        <topology evidence="1">Multi-pass membrane protein</topology>
    </subcellularLocation>
</comment>